<evidence type="ECO:0000256" key="1">
    <source>
        <dbReference type="SAM" id="Phobius"/>
    </source>
</evidence>
<feature type="transmembrane region" description="Helical" evidence="1">
    <location>
        <begin position="144"/>
        <end position="166"/>
    </location>
</feature>
<sequence length="177" mass="21106">MEMYQVIRYFLNEMEKKIWHALLTLVLFCLYISIFDVPFTIKNTFIGRLLFPKAFMNAGSANLIFYLISFFGFLWSIFIFAYLLNKTRLKLLNKTFPYLLEILEVCILPLVILFAYIYIYLRVHGEGFSYIRESLLQQELTYSMKWFLCLGSLAPLFFFLSTLNLAKRVRQKKDMES</sequence>
<gene>
    <name evidence="2" type="ORF">HMPREF9498_03160</name>
</gene>
<feature type="transmembrane region" description="Helical" evidence="1">
    <location>
        <begin position="21"/>
        <end position="41"/>
    </location>
</feature>
<dbReference type="RefSeq" id="WP_002365632.1">
    <property type="nucleotide sequence ID" value="NZ_GL454489.1"/>
</dbReference>
<dbReference type="HOGENOM" id="CLU_1515635_0_0_9"/>
<proteinExistence type="predicted"/>
<keyword evidence="1" id="KW-0472">Membrane</keyword>
<name>A0A125W1P6_ENTFL</name>
<evidence type="ECO:0000313" key="3">
    <source>
        <dbReference type="Proteomes" id="UP000004846"/>
    </source>
</evidence>
<accession>A0A125W1P6</accession>
<comment type="caution">
    <text evidence="2">The sequence shown here is derived from an EMBL/GenBank/DDBJ whole genome shotgun (WGS) entry which is preliminary data.</text>
</comment>
<evidence type="ECO:0000313" key="2">
    <source>
        <dbReference type="EMBL" id="EFM81221.1"/>
    </source>
</evidence>
<dbReference type="AlphaFoldDB" id="A0A125W1P6"/>
<dbReference type="EMBL" id="AEBR01000110">
    <property type="protein sequence ID" value="EFM81221.1"/>
    <property type="molecule type" value="Genomic_DNA"/>
</dbReference>
<protein>
    <submittedName>
        <fullName evidence="2">Uncharacterized protein</fullName>
    </submittedName>
</protein>
<keyword evidence="1" id="KW-1133">Transmembrane helix</keyword>
<reference evidence="3" key="1">
    <citation type="submission" date="2010-07" db="EMBL/GenBank/DDBJ databases">
        <authorList>
            <person name="Weinstock G."/>
            <person name="Sodergren E."/>
            <person name="Clifton S."/>
            <person name="Fulton L."/>
            <person name="Fulton B."/>
            <person name="Courtney L."/>
            <person name="Fronick C."/>
            <person name="Harrison M."/>
            <person name="Strong C."/>
            <person name="Farmer C."/>
            <person name="Delahaunty K."/>
            <person name="Markovic C."/>
            <person name="Hall O."/>
            <person name="Minx P."/>
            <person name="Tomlinson C."/>
            <person name="Mitreva M."/>
            <person name="Hou S."/>
            <person name="Chen J."/>
            <person name="Wollam A."/>
            <person name="Pepin K.H."/>
            <person name="Johnson M."/>
            <person name="Bhonagiri V."/>
            <person name="Zhang X."/>
            <person name="Suruliraj S."/>
            <person name="Warren W."/>
            <person name="Chinwalla A."/>
            <person name="Mardis E.R."/>
            <person name="Wilson R.K."/>
        </authorList>
    </citation>
    <scope>NUCLEOTIDE SEQUENCE [LARGE SCALE GENOMIC DNA]</scope>
    <source>
        <strain evidence="3">TX4248</strain>
    </source>
</reference>
<dbReference type="Proteomes" id="UP000004846">
    <property type="component" value="Unassembled WGS sequence"/>
</dbReference>
<organism evidence="2 3">
    <name type="scientific">Enterococcus faecalis TX4248</name>
    <dbReference type="NCBI Taxonomy" id="749495"/>
    <lineage>
        <taxon>Bacteria</taxon>
        <taxon>Bacillati</taxon>
        <taxon>Bacillota</taxon>
        <taxon>Bacilli</taxon>
        <taxon>Lactobacillales</taxon>
        <taxon>Enterococcaceae</taxon>
        <taxon>Enterococcus</taxon>
    </lineage>
</organism>
<feature type="transmembrane region" description="Helical" evidence="1">
    <location>
        <begin position="61"/>
        <end position="84"/>
    </location>
</feature>
<dbReference type="GeneID" id="60893813"/>
<keyword evidence="1" id="KW-0812">Transmembrane</keyword>
<feature type="transmembrane region" description="Helical" evidence="1">
    <location>
        <begin position="96"/>
        <end position="119"/>
    </location>
</feature>